<protein>
    <recommendedName>
        <fullName evidence="3">Transposase</fullName>
    </recommendedName>
</protein>
<dbReference type="Proteomes" id="UP001168694">
    <property type="component" value="Unassembled WGS sequence"/>
</dbReference>
<evidence type="ECO:0008006" key="3">
    <source>
        <dbReference type="Google" id="ProtNLM"/>
    </source>
</evidence>
<dbReference type="RefSeq" id="WP_290398996.1">
    <property type="nucleotide sequence ID" value="NZ_JAUHLN010000001.1"/>
</dbReference>
<name>A0ABT8E4V2_9BACL</name>
<accession>A0ABT8E4V2</accession>
<reference evidence="1" key="1">
    <citation type="submission" date="2023-06" db="EMBL/GenBank/DDBJ databases">
        <title>Draft Genome Sequences of Representative Paenibacillus Polymyxa, Bacillus cereus, Fictibacillus sp., and Brevibacillus agri Strains Isolated from Amazonian Dark Earth.</title>
        <authorList>
            <person name="Pellegrinetti T.A."/>
            <person name="Cunha I.C.M."/>
            <person name="Chaves M.G."/>
            <person name="Freitas A.S."/>
            <person name="Silva A.V.R."/>
            <person name="Tsai S.M."/>
            <person name="Mendes L.W."/>
        </authorList>
    </citation>
    <scope>NUCLEOTIDE SEQUENCE</scope>
    <source>
        <strain evidence="1">CENA-BCM004</strain>
    </source>
</reference>
<organism evidence="1 2">
    <name type="scientific">Fictibacillus terranigra</name>
    <dbReference type="NCBI Taxonomy" id="3058424"/>
    <lineage>
        <taxon>Bacteria</taxon>
        <taxon>Bacillati</taxon>
        <taxon>Bacillota</taxon>
        <taxon>Bacilli</taxon>
        <taxon>Bacillales</taxon>
        <taxon>Fictibacillaceae</taxon>
        <taxon>Fictibacillus</taxon>
    </lineage>
</organism>
<keyword evidence="2" id="KW-1185">Reference proteome</keyword>
<comment type="caution">
    <text evidence="1">The sequence shown here is derived from an EMBL/GenBank/DDBJ whole genome shotgun (WGS) entry which is preliminary data.</text>
</comment>
<gene>
    <name evidence="1" type="ORF">QYF49_07755</name>
</gene>
<evidence type="ECO:0000313" key="2">
    <source>
        <dbReference type="Proteomes" id="UP001168694"/>
    </source>
</evidence>
<evidence type="ECO:0000313" key="1">
    <source>
        <dbReference type="EMBL" id="MDN4072919.1"/>
    </source>
</evidence>
<dbReference type="EMBL" id="JAUHLN010000001">
    <property type="protein sequence ID" value="MDN4072919.1"/>
    <property type="molecule type" value="Genomic_DNA"/>
</dbReference>
<sequence length="72" mass="8518">MDLVIGLDVAKGKTQVQAFLQKKNPYKKSFPFEHNVYTIFIAFIKKLKKLQVYLRQSFLKRRGITMNLSYSF</sequence>
<proteinExistence type="predicted"/>